<dbReference type="InterPro" id="IPR034154">
    <property type="entry name" value="TOPRIM_DnaG/twinkle"/>
</dbReference>
<dbReference type="CDD" id="cd01029">
    <property type="entry name" value="TOPRIM_primases"/>
    <property type="match status" value="1"/>
</dbReference>
<feature type="region of interest" description="Disordered" evidence="1">
    <location>
        <begin position="293"/>
        <end position="312"/>
    </location>
</feature>
<dbReference type="InterPro" id="IPR025048">
    <property type="entry name" value="DUF3987"/>
</dbReference>
<dbReference type="STRING" id="518766.Rmar_0060"/>
<dbReference type="Proteomes" id="UP000002221">
    <property type="component" value="Chromosome"/>
</dbReference>
<dbReference type="HOGENOM" id="CLU_323105_0_0_10"/>
<sequence>MSLNARSAEKVQLLLGRLEHVREAALTQEDRQRGIVARWMARCPGHDDHDPSLGIALTADGRVLIHCFAGCPADRVLASAGLNWRDLAPDASGDGAASKAPPVLLHQVDYEVRDASGRLIAVHRRRDYSDGSKRLSWLTPGPDGRLRPGLGGLSPADLPLYGVDRLDPSYPGVVVVEGEKAAEALGTIVRNAVGTVTGASSTPGDEALRALLGFERIYLWPDNDGPGRDHMLRVGDRLRRLGAKDVRVLEWCDAPEHGDAADFVEHYGDRAREKLRELVAVAQPFETWAQDVQAKQAAGPETTATPPQPAETWPGADLPDVGAQLPAWLSEILASLRTQAERDAFLAAALGVLSGALPNVQLLYGGRWHTPALYTLAIGTAGAGKGAAVHARRLVDLIDERLRQETRHALEVWERAAAIAREQKAEPPPRPPERFLIVAESASELAITRRLEENPDGLVLFSSEADALSTVLGQDWGRWSHLLRKAFHHEAVRRETKAEGLLVVERPVLAVALTGTPAQLWRLMEGGVEDGLFSRFLITRLRGDNRWVSQRPTARDRRLQEAVETGQREVYARWETLRGRERPLTFELTDEQWDRLDATFEAIFDQVVQHVEAGTAPDALAAVVKRAALAAVRIACILTILHREPDVLERAAVLEADARAFEAALMLAVAFCRASLSIASRALARKLEAEMRADPKLQVLAAMPEVFSTAEWVARATEVKGVTRRAAEMWLRELLESGAIQREARGTYRKMTGFGYFGFFGNFGNGTPQTEETEETEETEIRTSEERKCADDDGWFDPFEDEPEPAIDVKPTLLPEPVAPHNGNSAPPDGDLETLRACVLALAEAADYPALWLPGFGATHGLPKMWQAAVERLGPEQLKEALEMLENLQRDGAPF</sequence>
<name>D0MK56_RHOM4</name>
<evidence type="ECO:0000313" key="2">
    <source>
        <dbReference type="EMBL" id="ACY46969.1"/>
    </source>
</evidence>
<feature type="compositionally biased region" description="Basic and acidic residues" evidence="1">
    <location>
        <begin position="779"/>
        <end position="791"/>
    </location>
</feature>
<dbReference type="Gene3D" id="3.40.1360.10">
    <property type="match status" value="1"/>
</dbReference>
<keyword evidence="3" id="KW-1185">Reference proteome</keyword>
<proteinExistence type="predicted"/>
<dbReference type="OrthoDB" id="1496333at2"/>
<reference evidence="2 3" key="1">
    <citation type="journal article" date="2009" name="Stand. Genomic Sci.">
        <title>Complete genome sequence of Rhodothermus marinus type strain (R-10).</title>
        <authorList>
            <person name="Nolan M."/>
            <person name="Tindall B.J."/>
            <person name="Pomrenke H."/>
            <person name="Lapidus A."/>
            <person name="Copeland A."/>
            <person name="Glavina Del Rio T."/>
            <person name="Lucas S."/>
            <person name="Chen F."/>
            <person name="Tice H."/>
            <person name="Cheng J.F."/>
            <person name="Saunders E."/>
            <person name="Han C."/>
            <person name="Bruce D."/>
            <person name="Goodwin L."/>
            <person name="Chain P."/>
            <person name="Pitluck S."/>
            <person name="Ovchinikova G."/>
            <person name="Pati A."/>
            <person name="Ivanova N."/>
            <person name="Mavromatis K."/>
            <person name="Chen A."/>
            <person name="Palaniappan K."/>
            <person name="Land M."/>
            <person name="Hauser L."/>
            <person name="Chang Y.J."/>
            <person name="Jeffries C.D."/>
            <person name="Brettin T."/>
            <person name="Goker M."/>
            <person name="Bristow J."/>
            <person name="Eisen J.A."/>
            <person name="Markowitz V."/>
            <person name="Hugenholtz P."/>
            <person name="Kyrpides N.C."/>
            <person name="Klenk H.P."/>
            <person name="Detter J.C."/>
        </authorList>
    </citation>
    <scope>NUCLEOTIDE SEQUENCE [LARGE SCALE GENOMIC DNA]</scope>
    <source>
        <strain evidence="3">ATCC 43812 / DSM 4252 / R-10</strain>
    </source>
</reference>
<feature type="region of interest" description="Disordered" evidence="1">
    <location>
        <begin position="765"/>
        <end position="794"/>
    </location>
</feature>
<organism evidence="2 3">
    <name type="scientific">Rhodothermus marinus (strain ATCC 43812 / DSM 4252 / R-10)</name>
    <name type="common">Rhodothermus obamensis</name>
    <dbReference type="NCBI Taxonomy" id="518766"/>
    <lineage>
        <taxon>Bacteria</taxon>
        <taxon>Pseudomonadati</taxon>
        <taxon>Rhodothermota</taxon>
        <taxon>Rhodothermia</taxon>
        <taxon>Rhodothermales</taxon>
        <taxon>Rhodothermaceae</taxon>
        <taxon>Rhodothermus</taxon>
    </lineage>
</organism>
<dbReference type="KEGG" id="rmr:Rmar_0060"/>
<dbReference type="eggNOG" id="COG0358">
    <property type="taxonomic scope" value="Bacteria"/>
</dbReference>
<dbReference type="AlphaFoldDB" id="D0MK56"/>
<evidence type="ECO:0008006" key="4">
    <source>
        <dbReference type="Google" id="ProtNLM"/>
    </source>
</evidence>
<accession>D0MK56</accession>
<gene>
    <name evidence="2" type="ordered locus">Rmar_0060</name>
</gene>
<evidence type="ECO:0000256" key="1">
    <source>
        <dbReference type="SAM" id="MobiDB-lite"/>
    </source>
</evidence>
<feature type="compositionally biased region" description="Low complexity" evidence="1">
    <location>
        <begin position="296"/>
        <end position="305"/>
    </location>
</feature>
<dbReference type="RefSeq" id="WP_012842581.1">
    <property type="nucleotide sequence ID" value="NC_013501.1"/>
</dbReference>
<evidence type="ECO:0000313" key="3">
    <source>
        <dbReference type="Proteomes" id="UP000002221"/>
    </source>
</evidence>
<dbReference type="EMBL" id="CP001807">
    <property type="protein sequence ID" value="ACY46969.1"/>
    <property type="molecule type" value="Genomic_DNA"/>
</dbReference>
<dbReference type="Pfam" id="PF13148">
    <property type="entry name" value="DUF3987"/>
    <property type="match status" value="1"/>
</dbReference>
<protein>
    <recommendedName>
        <fullName evidence="4">Toprim domain-containing protein</fullName>
    </recommendedName>
</protein>